<protein>
    <recommendedName>
        <fullName evidence="3">N-acetyltransferase domain-containing protein</fullName>
    </recommendedName>
</protein>
<dbReference type="InterPro" id="IPR016181">
    <property type="entry name" value="Acyl_CoA_acyltransferase"/>
</dbReference>
<evidence type="ECO:0000313" key="1">
    <source>
        <dbReference type="EMBL" id="KOG55678.1"/>
    </source>
</evidence>
<dbReference type="Gene3D" id="3.40.630.30">
    <property type="match status" value="1"/>
</dbReference>
<dbReference type="EMBL" id="LGUV01000078">
    <property type="protein sequence ID" value="KOG55678.1"/>
    <property type="molecule type" value="Genomic_DNA"/>
</dbReference>
<comment type="caution">
    <text evidence="1">The sequence shown here is derived from an EMBL/GenBank/DDBJ whole genome shotgun (WGS) entry which is preliminary data.</text>
</comment>
<proteinExistence type="predicted"/>
<sequence>MNRLSPSAVTDLSDLLATCFQQDALTRWMIPGEQRRAELLPGFFRVFVELSAAFDGVLTSPDGDAVLLFLPPGAEPDEKALDAAFADVLGEYADAMRTIAGLQEEAHPHGAPHYYVSFGAVRPGRQQSGLMSALLGRVAARADAEGVGAYVEASSPGGEATSRRVGFGLLGTDIALPGGGPVLRPMWRDPR</sequence>
<evidence type="ECO:0008006" key="3">
    <source>
        <dbReference type="Google" id="ProtNLM"/>
    </source>
</evidence>
<accession>A0A0L8MZA9</accession>
<dbReference type="SUPFAM" id="SSF55729">
    <property type="entry name" value="Acyl-CoA N-acyltransferases (Nat)"/>
    <property type="match status" value="1"/>
</dbReference>
<dbReference type="PANTHER" id="PTHR42791:SF1">
    <property type="entry name" value="N-ACETYLTRANSFERASE DOMAIN-CONTAINING PROTEIN"/>
    <property type="match status" value="1"/>
</dbReference>
<dbReference type="InterPro" id="IPR052523">
    <property type="entry name" value="Trichothecene_AcTrans"/>
</dbReference>
<dbReference type="PATRIC" id="fig|1961.12.peg.2329"/>
<dbReference type="PANTHER" id="PTHR42791">
    <property type="entry name" value="GNAT FAMILY ACETYLTRANSFERASE"/>
    <property type="match status" value="1"/>
</dbReference>
<organism evidence="1 2">
    <name type="scientific">Streptomyces virginiae</name>
    <name type="common">Streptomyces cinnamonensis</name>
    <dbReference type="NCBI Taxonomy" id="1961"/>
    <lineage>
        <taxon>Bacteria</taxon>
        <taxon>Bacillati</taxon>
        <taxon>Actinomycetota</taxon>
        <taxon>Actinomycetes</taxon>
        <taxon>Kitasatosporales</taxon>
        <taxon>Streptomycetaceae</taxon>
        <taxon>Streptomyces</taxon>
    </lineage>
</organism>
<dbReference type="AlphaFoldDB" id="A0A0L8MZA9"/>
<evidence type="ECO:0000313" key="2">
    <source>
        <dbReference type="Proteomes" id="UP000037084"/>
    </source>
</evidence>
<reference evidence="2" key="1">
    <citation type="submission" date="2015-07" db="EMBL/GenBank/DDBJ databases">
        <authorList>
            <consortium name="Consortium for Microbial Forensics and Genomics (microFORGE)"/>
            <person name="Knight B.M."/>
            <person name="Roberts D.P."/>
            <person name="Lin D."/>
            <person name="Hari K."/>
            <person name="Fletcher J."/>
            <person name="Melcher U."/>
            <person name="Blagden T."/>
            <person name="Winegar R.A."/>
        </authorList>
    </citation>
    <scope>NUCLEOTIDE SEQUENCE [LARGE SCALE GENOMIC DNA]</scope>
    <source>
        <strain evidence="2">NRRL B-1447</strain>
    </source>
</reference>
<name>A0A0L8MZA9_STRVG</name>
<dbReference type="Proteomes" id="UP000037084">
    <property type="component" value="Unassembled WGS sequence"/>
</dbReference>
<gene>
    <name evidence="1" type="ORF">ADK75_10155</name>
</gene>